<reference evidence="1 4" key="3">
    <citation type="submission" date="2018-03" db="EMBL/GenBank/DDBJ databases">
        <title>Genomic Encyclopedia of Archaeal and Bacterial Type Strains, Phase II (KMG-II): from individual species to whole genera.</title>
        <authorList>
            <person name="Goeker M."/>
        </authorList>
    </citation>
    <scope>NUCLEOTIDE SEQUENCE [LARGE SCALE GENOMIC DNA]</scope>
    <source>
        <strain evidence="1 4">DSM 17797</strain>
    </source>
</reference>
<proteinExistence type="predicted"/>
<sequence>MAADILLRSLQSRRLAHWILFNLYSLNFILSEQPDPLFSAGRAIKIVFLAKKKSTGIIGNKKSEDRSLRRAS</sequence>
<reference evidence="3" key="1">
    <citation type="submission" date="2016-11" db="EMBL/GenBank/DDBJ databases">
        <authorList>
            <person name="Varghese N."/>
            <person name="Submissions S."/>
        </authorList>
    </citation>
    <scope>NUCLEOTIDE SEQUENCE [LARGE SCALE GENOMIC DNA]</scope>
    <source>
        <strain evidence="3">DSM 19729</strain>
    </source>
</reference>
<keyword evidence="4" id="KW-1185">Reference proteome</keyword>
<evidence type="ECO:0000313" key="1">
    <source>
        <dbReference type="EMBL" id="PRZ26063.1"/>
    </source>
</evidence>
<dbReference type="Proteomes" id="UP000237771">
    <property type="component" value="Unassembled WGS sequence"/>
</dbReference>
<organism evidence="2 3">
    <name type="scientific">Flavobacterium granuli</name>
    <dbReference type="NCBI Taxonomy" id="280093"/>
    <lineage>
        <taxon>Bacteria</taxon>
        <taxon>Pseudomonadati</taxon>
        <taxon>Bacteroidota</taxon>
        <taxon>Flavobacteriia</taxon>
        <taxon>Flavobacteriales</taxon>
        <taxon>Flavobacteriaceae</taxon>
        <taxon>Flavobacterium</taxon>
    </lineage>
</organism>
<protein>
    <submittedName>
        <fullName evidence="2">Uncharacterized protein</fullName>
    </submittedName>
</protein>
<dbReference type="EMBL" id="PVUB01000002">
    <property type="protein sequence ID" value="PRZ26063.1"/>
    <property type="molecule type" value="Genomic_DNA"/>
</dbReference>
<evidence type="ECO:0000313" key="2">
    <source>
        <dbReference type="EMBL" id="SHG44125.1"/>
    </source>
</evidence>
<dbReference type="AlphaFoldDB" id="A0A1M5JUP2"/>
<reference evidence="2" key="2">
    <citation type="submission" date="2016-11" db="EMBL/GenBank/DDBJ databases">
        <authorList>
            <person name="Jaros S."/>
            <person name="Januszkiewicz K."/>
            <person name="Wedrychowicz H."/>
        </authorList>
    </citation>
    <scope>NUCLEOTIDE SEQUENCE [LARGE SCALE GENOMIC DNA]</scope>
    <source>
        <strain evidence="2">DSM 19729</strain>
    </source>
</reference>
<evidence type="ECO:0000313" key="3">
    <source>
        <dbReference type="Proteomes" id="UP000184384"/>
    </source>
</evidence>
<evidence type="ECO:0000313" key="4">
    <source>
        <dbReference type="Proteomes" id="UP000237771"/>
    </source>
</evidence>
<gene>
    <name evidence="1" type="ORF">BC624_10221</name>
    <name evidence="2" type="ORF">SAMN05443373_10221</name>
</gene>
<name>A0A1M5JUP2_9FLAO</name>
<dbReference type="EMBL" id="FQWO01000002">
    <property type="protein sequence ID" value="SHG44125.1"/>
    <property type="molecule type" value="Genomic_DNA"/>
</dbReference>
<accession>A0A1M5JUP2</accession>
<dbReference type="Proteomes" id="UP000184384">
    <property type="component" value="Unassembled WGS sequence"/>
</dbReference>